<name>A0A2P5I4W4_DIAHE</name>
<dbReference type="InParanoid" id="A0A2P5I4W4"/>
<protein>
    <submittedName>
        <fullName evidence="2">Uncharacterized protein</fullName>
    </submittedName>
</protein>
<proteinExistence type="predicted"/>
<dbReference type="EMBL" id="MAVT02000262">
    <property type="protein sequence ID" value="POS77523.1"/>
    <property type="molecule type" value="Genomic_DNA"/>
</dbReference>
<feature type="region of interest" description="Disordered" evidence="1">
    <location>
        <begin position="1"/>
        <end position="167"/>
    </location>
</feature>
<keyword evidence="3" id="KW-1185">Reference proteome</keyword>
<gene>
    <name evidence="2" type="ORF">DHEL01_v204074</name>
</gene>
<feature type="compositionally biased region" description="Basic and acidic residues" evidence="1">
    <location>
        <begin position="125"/>
        <end position="136"/>
    </location>
</feature>
<accession>A0A2P5I4W4</accession>
<evidence type="ECO:0000313" key="3">
    <source>
        <dbReference type="Proteomes" id="UP000094444"/>
    </source>
</evidence>
<reference evidence="2" key="1">
    <citation type="submission" date="2017-09" db="EMBL/GenBank/DDBJ databases">
        <title>Polyketide synthases of a Diaporthe helianthi virulent isolate.</title>
        <authorList>
            <person name="Baroncelli R."/>
        </authorList>
    </citation>
    <scope>NUCLEOTIDE SEQUENCE [LARGE SCALE GENOMIC DNA]</scope>
    <source>
        <strain evidence="2">7/96</strain>
    </source>
</reference>
<organism evidence="2 3">
    <name type="scientific">Diaporthe helianthi</name>
    <dbReference type="NCBI Taxonomy" id="158607"/>
    <lineage>
        <taxon>Eukaryota</taxon>
        <taxon>Fungi</taxon>
        <taxon>Dikarya</taxon>
        <taxon>Ascomycota</taxon>
        <taxon>Pezizomycotina</taxon>
        <taxon>Sordariomycetes</taxon>
        <taxon>Sordariomycetidae</taxon>
        <taxon>Diaporthales</taxon>
        <taxon>Diaporthaceae</taxon>
        <taxon>Diaporthe</taxon>
    </lineage>
</organism>
<evidence type="ECO:0000313" key="2">
    <source>
        <dbReference type="EMBL" id="POS77523.1"/>
    </source>
</evidence>
<dbReference type="AlphaFoldDB" id="A0A2P5I4W4"/>
<dbReference type="Proteomes" id="UP000094444">
    <property type="component" value="Unassembled WGS sequence"/>
</dbReference>
<sequence length="167" mass="16929">MVGKASSEGTKVTLGDKAPVIQEGAGKVSGSLAEESAQNGGEFAKNRNIDNSGGDNGAKAQGTTTISSNSTSSSGTGATAGTAPTYVNTQYIRDSGGPHGKNITEDPEMTGRPAKFNVEPGSIDDPGRVAEQEMRLKQTRGAPGTGERQDGAGNQQPYGALDNETAA</sequence>
<dbReference type="OrthoDB" id="5383057at2759"/>
<feature type="compositionally biased region" description="Low complexity" evidence="1">
    <location>
        <begin position="62"/>
        <end position="85"/>
    </location>
</feature>
<comment type="caution">
    <text evidence="2">The sequence shown here is derived from an EMBL/GenBank/DDBJ whole genome shotgun (WGS) entry which is preliminary data.</text>
</comment>
<evidence type="ECO:0000256" key="1">
    <source>
        <dbReference type="SAM" id="MobiDB-lite"/>
    </source>
</evidence>